<gene>
    <name evidence="9" type="primary">pknD_6</name>
    <name evidence="9" type="ORF">LF1_48910</name>
</gene>
<feature type="domain" description="PAS" evidence="7">
    <location>
        <begin position="558"/>
        <end position="630"/>
    </location>
</feature>
<reference evidence="9 10" key="1">
    <citation type="submission" date="2019-08" db="EMBL/GenBank/DDBJ databases">
        <title>Deep-cultivation of Planctomycetes and their phenomic and genomic characterization uncovers novel biology.</title>
        <authorList>
            <person name="Wiegand S."/>
            <person name="Jogler M."/>
            <person name="Boedeker C."/>
            <person name="Pinto D."/>
            <person name="Vollmers J."/>
            <person name="Rivas-Marin E."/>
            <person name="Kohn T."/>
            <person name="Peeters S.H."/>
            <person name="Heuer A."/>
            <person name="Rast P."/>
            <person name="Oberbeckmann S."/>
            <person name="Bunk B."/>
            <person name="Jeske O."/>
            <person name="Meyerdierks A."/>
            <person name="Storesund J.E."/>
            <person name="Kallscheuer N."/>
            <person name="Luecker S."/>
            <person name="Lage O.M."/>
            <person name="Pohl T."/>
            <person name="Merkel B.J."/>
            <person name="Hornburger P."/>
            <person name="Mueller R.-W."/>
            <person name="Bruemmer F."/>
            <person name="Labrenz M."/>
            <person name="Spormann A.M."/>
            <person name="Op Den Camp H."/>
            <person name="Overmann J."/>
            <person name="Amann R."/>
            <person name="Jetten M.S.M."/>
            <person name="Mascher T."/>
            <person name="Medema M.H."/>
            <person name="Devos D.P."/>
            <person name="Kaster A.-K."/>
            <person name="Ovreas L."/>
            <person name="Rohde M."/>
            <person name="Galperin M.Y."/>
            <person name="Jogler C."/>
        </authorList>
    </citation>
    <scope>NUCLEOTIDE SEQUENCE [LARGE SCALE GENOMIC DNA]</scope>
    <source>
        <strain evidence="9 10">LF1</strain>
    </source>
</reference>
<comment type="caution">
    <text evidence="9">The sequence shown here is derived from an EMBL/GenBank/DDBJ whole genome shotgun (WGS) entry which is preliminary data.</text>
</comment>
<dbReference type="GO" id="GO:0009882">
    <property type="term" value="F:blue light photoreceptor activity"/>
    <property type="evidence" value="ECO:0007669"/>
    <property type="project" value="UniProtKB-ARBA"/>
</dbReference>
<dbReference type="CDD" id="cd14014">
    <property type="entry name" value="STKc_PknB_like"/>
    <property type="match status" value="1"/>
</dbReference>
<evidence type="ECO:0000256" key="3">
    <source>
        <dbReference type="ARBA" id="ARBA00022777"/>
    </source>
</evidence>
<dbReference type="GO" id="GO:0004674">
    <property type="term" value="F:protein serine/threonine kinase activity"/>
    <property type="evidence" value="ECO:0007669"/>
    <property type="project" value="UniProtKB-EC"/>
</dbReference>
<dbReference type="AlphaFoldDB" id="A0A5B1CMB1"/>
<dbReference type="InterPro" id="IPR011009">
    <property type="entry name" value="Kinase-like_dom_sf"/>
</dbReference>
<dbReference type="CDD" id="cd00130">
    <property type="entry name" value="PAS"/>
    <property type="match status" value="1"/>
</dbReference>
<dbReference type="Pfam" id="PF00069">
    <property type="entry name" value="Pkinase"/>
    <property type="match status" value="1"/>
</dbReference>
<dbReference type="InterPro" id="IPR001610">
    <property type="entry name" value="PAC"/>
</dbReference>
<feature type="domain" description="Protein kinase" evidence="6">
    <location>
        <begin position="73"/>
        <end position="335"/>
    </location>
</feature>
<evidence type="ECO:0000259" key="8">
    <source>
        <dbReference type="PROSITE" id="PS50113"/>
    </source>
</evidence>
<evidence type="ECO:0000256" key="4">
    <source>
        <dbReference type="ARBA" id="ARBA00022840"/>
    </source>
</evidence>
<name>A0A5B1CMB1_9BACT</name>
<dbReference type="Pfam" id="PF13426">
    <property type="entry name" value="PAS_9"/>
    <property type="match status" value="1"/>
</dbReference>
<evidence type="ECO:0000256" key="2">
    <source>
        <dbReference type="ARBA" id="ARBA00022741"/>
    </source>
</evidence>
<evidence type="ECO:0000259" key="7">
    <source>
        <dbReference type="PROSITE" id="PS50112"/>
    </source>
</evidence>
<dbReference type="SMART" id="SM00091">
    <property type="entry name" value="PAS"/>
    <property type="match status" value="2"/>
</dbReference>
<dbReference type="GO" id="GO:0005524">
    <property type="term" value="F:ATP binding"/>
    <property type="evidence" value="ECO:0007669"/>
    <property type="project" value="UniProtKB-UniRule"/>
</dbReference>
<dbReference type="Gene3D" id="3.30.200.20">
    <property type="entry name" value="Phosphorylase Kinase, domain 1"/>
    <property type="match status" value="1"/>
</dbReference>
<dbReference type="PROSITE" id="PS50113">
    <property type="entry name" value="PAC"/>
    <property type="match status" value="1"/>
</dbReference>
<dbReference type="Proteomes" id="UP000322699">
    <property type="component" value="Unassembled WGS sequence"/>
</dbReference>
<feature type="binding site" evidence="5">
    <location>
        <position position="102"/>
    </location>
    <ligand>
        <name>ATP</name>
        <dbReference type="ChEBI" id="CHEBI:30616"/>
    </ligand>
</feature>
<keyword evidence="3 9" id="KW-0418">Kinase</keyword>
<dbReference type="PANTHER" id="PTHR43289">
    <property type="entry name" value="MITOGEN-ACTIVATED PROTEIN KINASE KINASE KINASE 20-RELATED"/>
    <property type="match status" value="1"/>
</dbReference>
<dbReference type="Gene3D" id="1.10.510.10">
    <property type="entry name" value="Transferase(Phosphotransferase) domain 1"/>
    <property type="match status" value="1"/>
</dbReference>
<dbReference type="InterPro" id="IPR013655">
    <property type="entry name" value="PAS_fold_3"/>
</dbReference>
<dbReference type="EC" id="2.7.11.1" evidence="9"/>
<evidence type="ECO:0000256" key="5">
    <source>
        <dbReference type="PROSITE-ProRule" id="PRU10141"/>
    </source>
</evidence>
<proteinExistence type="predicted"/>
<sequence length="673" mass="76095">MTTESLNLLETIMNDGDLARRLEANGSENTNTVSIDTPTASISQGEALGNNIVPRRNVASMSLSRRASDDPDYRLVGELGSGGTAVVYQAHQRAVDREVAVKMLRSELADSYVSRERFLTEARVIGGLDHPNVIALHEVYVDDDANLYYSMKRIDGTSWDKQIADMTPQQNVETLLRVADGIRYAHSRGLIHRDIKPENVMLGRFGEVLLADWGLAINRQDDNDEADLYQSIGGTPAYMPPELATGFHSDIVLQSDVYLLGATLFQILTGFPPHDGKTLIECISNASKNVIRETNVESELMDVAMKAMETNPEDRYATVDEFIAAIKRHRQHEESVRLTKRAIRRIEESDGSEPYRDYSTAETLLSEAIELWSGNRRAIEIKKKFQMQLAKLASQRGDLDLAATIYESIDESESDDAKRLRKQINQREVGERKVSRYSALFIKSPDPGLLLQRESGKVVELNEAFSRLFGFQRSEVVGKAIDEINLWVCPNRREDLVKAMENHGEVDEFEAVLQHRDGRRVDVLINSRSVKVEEEEMVVSTIRDISLRKKAEQELNESRQRLRDMQRLAGLATWSYDVVTDRVSWSRETFDLTGRNHEEGSPTSKEYFEMVHPDDQERLQRAVRSAIESGIAYEISILQKVAGGEYRDVIVRGQPIFDDQGRTVEVYGVVLPK</sequence>
<dbReference type="SUPFAM" id="SSF56112">
    <property type="entry name" value="Protein kinase-like (PK-like)"/>
    <property type="match status" value="1"/>
</dbReference>
<protein>
    <submittedName>
        <fullName evidence="9">Serine/threonine-protein kinase PknD</fullName>
        <ecNumber evidence="9">2.7.11.1</ecNumber>
    </submittedName>
</protein>
<dbReference type="EMBL" id="VRLW01000001">
    <property type="protein sequence ID" value="KAA1262327.1"/>
    <property type="molecule type" value="Genomic_DNA"/>
</dbReference>
<evidence type="ECO:0000259" key="6">
    <source>
        <dbReference type="PROSITE" id="PS50011"/>
    </source>
</evidence>
<dbReference type="InterPro" id="IPR000014">
    <property type="entry name" value="PAS"/>
</dbReference>
<dbReference type="SMART" id="SM00220">
    <property type="entry name" value="S_TKc"/>
    <property type="match status" value="1"/>
</dbReference>
<dbReference type="InterPro" id="IPR000700">
    <property type="entry name" value="PAS-assoc_C"/>
</dbReference>
<dbReference type="NCBIfam" id="TIGR00229">
    <property type="entry name" value="sensory_box"/>
    <property type="match status" value="1"/>
</dbReference>
<dbReference type="PROSITE" id="PS00107">
    <property type="entry name" value="PROTEIN_KINASE_ATP"/>
    <property type="match status" value="1"/>
</dbReference>
<dbReference type="InterPro" id="IPR035965">
    <property type="entry name" value="PAS-like_dom_sf"/>
</dbReference>
<evidence type="ECO:0000256" key="1">
    <source>
        <dbReference type="ARBA" id="ARBA00022679"/>
    </source>
</evidence>
<dbReference type="PANTHER" id="PTHR43289:SF6">
    <property type="entry name" value="SERINE_THREONINE-PROTEIN KINASE NEKL-3"/>
    <property type="match status" value="1"/>
</dbReference>
<dbReference type="SUPFAM" id="SSF55785">
    <property type="entry name" value="PYP-like sensor domain (PAS domain)"/>
    <property type="match status" value="2"/>
</dbReference>
<organism evidence="9 10">
    <name type="scientific">Rubripirellula obstinata</name>
    <dbReference type="NCBI Taxonomy" id="406547"/>
    <lineage>
        <taxon>Bacteria</taxon>
        <taxon>Pseudomonadati</taxon>
        <taxon>Planctomycetota</taxon>
        <taxon>Planctomycetia</taxon>
        <taxon>Pirellulales</taxon>
        <taxon>Pirellulaceae</taxon>
        <taxon>Rubripirellula</taxon>
    </lineage>
</organism>
<dbReference type="PROSITE" id="PS50112">
    <property type="entry name" value="PAS"/>
    <property type="match status" value="2"/>
</dbReference>
<dbReference type="OrthoDB" id="279610at2"/>
<accession>A0A5B1CMB1</accession>
<keyword evidence="4 5" id="KW-0067">ATP-binding</keyword>
<dbReference type="SMART" id="SM00086">
    <property type="entry name" value="PAC"/>
    <property type="match status" value="2"/>
</dbReference>
<dbReference type="Pfam" id="PF08447">
    <property type="entry name" value="PAS_3"/>
    <property type="match status" value="1"/>
</dbReference>
<feature type="domain" description="PAS" evidence="7">
    <location>
        <begin position="442"/>
        <end position="502"/>
    </location>
</feature>
<dbReference type="Gene3D" id="3.30.450.20">
    <property type="entry name" value="PAS domain"/>
    <property type="match status" value="2"/>
</dbReference>
<evidence type="ECO:0000313" key="10">
    <source>
        <dbReference type="Proteomes" id="UP000322699"/>
    </source>
</evidence>
<feature type="domain" description="PAC" evidence="8">
    <location>
        <begin position="507"/>
        <end position="557"/>
    </location>
</feature>
<dbReference type="PROSITE" id="PS50011">
    <property type="entry name" value="PROTEIN_KINASE_DOM"/>
    <property type="match status" value="1"/>
</dbReference>
<dbReference type="InterPro" id="IPR017441">
    <property type="entry name" value="Protein_kinase_ATP_BS"/>
</dbReference>
<keyword evidence="2 5" id="KW-0547">Nucleotide-binding</keyword>
<keyword evidence="10" id="KW-1185">Reference proteome</keyword>
<evidence type="ECO:0000313" key="9">
    <source>
        <dbReference type="EMBL" id="KAA1262327.1"/>
    </source>
</evidence>
<keyword evidence="1 9" id="KW-0808">Transferase</keyword>
<dbReference type="InterPro" id="IPR000719">
    <property type="entry name" value="Prot_kinase_dom"/>
</dbReference>
<dbReference type="InterPro" id="IPR008271">
    <property type="entry name" value="Ser/Thr_kinase_AS"/>
</dbReference>
<dbReference type="RefSeq" id="WP_084422372.1">
    <property type="nucleotide sequence ID" value="NZ_LWSK01000011.1"/>
</dbReference>
<dbReference type="PROSITE" id="PS00108">
    <property type="entry name" value="PROTEIN_KINASE_ST"/>
    <property type="match status" value="1"/>
</dbReference>